<dbReference type="Proteomes" id="UP001152795">
    <property type="component" value="Unassembled WGS sequence"/>
</dbReference>
<evidence type="ECO:0000256" key="5">
    <source>
        <dbReference type="ARBA" id="ARBA00022684"/>
    </source>
</evidence>
<evidence type="ECO:0000256" key="7">
    <source>
        <dbReference type="ARBA" id="ARBA00022840"/>
    </source>
</evidence>
<dbReference type="AlphaFoldDB" id="A0A7D9IAV4"/>
<keyword evidence="5 10" id="KW-0317">Glutathione biosynthesis</keyword>
<dbReference type="SUPFAM" id="SSF55931">
    <property type="entry name" value="Glutamine synthetase/guanido kinase"/>
    <property type="match status" value="1"/>
</dbReference>
<proteinExistence type="inferred from homology"/>
<reference evidence="12" key="1">
    <citation type="submission" date="2020-04" db="EMBL/GenBank/DDBJ databases">
        <authorList>
            <person name="Alioto T."/>
            <person name="Alioto T."/>
            <person name="Gomez Garrido J."/>
        </authorList>
    </citation>
    <scope>NUCLEOTIDE SEQUENCE</scope>
    <source>
        <strain evidence="12">A484AB</strain>
    </source>
</reference>
<feature type="region of interest" description="Disordered" evidence="11">
    <location>
        <begin position="629"/>
        <end position="649"/>
    </location>
</feature>
<dbReference type="FunFam" id="3.30.590.50:FF:000002">
    <property type="entry name" value="Glutamate--cysteine ligase catalytic subunit"/>
    <property type="match status" value="1"/>
</dbReference>
<dbReference type="InterPro" id="IPR004308">
    <property type="entry name" value="GCS"/>
</dbReference>
<keyword evidence="13" id="KW-1185">Reference proteome</keyword>
<dbReference type="Gene3D" id="1.10.8.960">
    <property type="match status" value="1"/>
</dbReference>
<dbReference type="FunFam" id="1.10.8.960:FF:000001">
    <property type="entry name" value="Glutamate--cysteine ligase catalytic subunit"/>
    <property type="match status" value="1"/>
</dbReference>
<dbReference type="InterPro" id="IPR014746">
    <property type="entry name" value="Gln_synth/guanido_kin_cat_dom"/>
</dbReference>
<dbReference type="OrthoDB" id="7939818at2759"/>
<comment type="caution">
    <text evidence="12">The sequence shown here is derived from an EMBL/GenBank/DDBJ whole genome shotgun (WGS) entry which is preliminary data.</text>
</comment>
<evidence type="ECO:0000256" key="11">
    <source>
        <dbReference type="SAM" id="MobiDB-lite"/>
    </source>
</evidence>
<dbReference type="GO" id="GO:0017109">
    <property type="term" value="C:glutamate-cysteine ligase complex"/>
    <property type="evidence" value="ECO:0007669"/>
    <property type="project" value="TreeGrafter"/>
</dbReference>
<dbReference type="PANTHER" id="PTHR11164:SF0">
    <property type="entry name" value="GLUTAMATE--CYSTEINE LIGASE CATALYTIC SUBUNIT"/>
    <property type="match status" value="1"/>
</dbReference>
<evidence type="ECO:0000256" key="8">
    <source>
        <dbReference type="ARBA" id="ARBA00030585"/>
    </source>
</evidence>
<evidence type="ECO:0000256" key="1">
    <source>
        <dbReference type="ARBA" id="ARBA00005006"/>
    </source>
</evidence>
<dbReference type="GO" id="GO:0004357">
    <property type="term" value="F:glutamate-cysteine ligase activity"/>
    <property type="evidence" value="ECO:0007669"/>
    <property type="project" value="UniProtKB-UniRule"/>
</dbReference>
<dbReference type="UniPathway" id="UPA00142">
    <property type="reaction ID" value="UER00209"/>
</dbReference>
<comment type="catalytic activity">
    <reaction evidence="10">
        <text>L-cysteine + L-glutamate + ATP = gamma-L-glutamyl-L-cysteine + ADP + phosphate + H(+)</text>
        <dbReference type="Rhea" id="RHEA:13285"/>
        <dbReference type="ChEBI" id="CHEBI:15378"/>
        <dbReference type="ChEBI" id="CHEBI:29985"/>
        <dbReference type="ChEBI" id="CHEBI:30616"/>
        <dbReference type="ChEBI" id="CHEBI:35235"/>
        <dbReference type="ChEBI" id="CHEBI:43474"/>
        <dbReference type="ChEBI" id="CHEBI:58173"/>
        <dbReference type="ChEBI" id="CHEBI:456216"/>
        <dbReference type="EC" id="6.3.2.2"/>
    </reaction>
</comment>
<comment type="pathway">
    <text evidence="1 10">Sulfur metabolism; glutathione biosynthesis; glutathione from L-cysteine and L-glutamate: step 1/2.</text>
</comment>
<evidence type="ECO:0000256" key="4">
    <source>
        <dbReference type="ARBA" id="ARBA00022598"/>
    </source>
</evidence>
<comment type="similarity">
    <text evidence="2 10">Belongs to the glutamate--cysteine ligase type 3 family.</text>
</comment>
<evidence type="ECO:0000313" key="13">
    <source>
        <dbReference type="Proteomes" id="UP001152795"/>
    </source>
</evidence>
<keyword evidence="6 10" id="KW-0547">Nucleotide-binding</keyword>
<name>A0A7D9IAV4_PARCT</name>
<dbReference type="GO" id="GO:0006750">
    <property type="term" value="P:glutathione biosynthetic process"/>
    <property type="evidence" value="ECO:0007669"/>
    <property type="project" value="UniProtKB-UniRule"/>
</dbReference>
<evidence type="ECO:0000256" key="9">
    <source>
        <dbReference type="ARBA" id="ARBA00032122"/>
    </source>
</evidence>
<feature type="compositionally biased region" description="Polar residues" evidence="11">
    <location>
        <begin position="637"/>
        <end position="649"/>
    </location>
</feature>
<evidence type="ECO:0000313" key="12">
    <source>
        <dbReference type="EMBL" id="CAB4004497.1"/>
    </source>
</evidence>
<sequence length="649" mass="73955">MGLLTEGSPLSWPETKKYADHVRHHGITQLLYIVDRLKERENDCLKWGDEVEYMLVKFDHEEKTAKLLLKSSNLLPKLQEEEHANPGKNETSWKPEYASYMIEGTPGQPLGGCMRHFNMIEANMKLRREEVMNLLNPDDECVLSMTCFPRIGCPQFTFPSYKPSTSSGASHSLFFPQEAISSHPRYSTLTRNIRERRGSKVAINVPIFKDTNTPSPFIETFPNNDGEAWRAAKPDHIYMDAMGFGMGCCCLQMTFQACNINEARHLYDQLAVLTPIMHALSAGAPIFRGYLADVDCRWNVISASVDDRTEEERGLVPLKNDRFRIRKSRYDSIDSYLSVQAAPYSDIDMAYDDEIFQRLLKEGMDEQMAKHFAHLYIRDPLTLFSEKIDLNDEEDSDHFENIQSTNWQTMRFKPPPANSPIGWRVEFRPTEVQLTDFENAAFATFVVLITRVILSFNLNLLIPLSKVDENLASAQKRDAVRKEKFHFRTMLKICGANEKGVEVCPKECCYKLMSIDEIINGKEGEFSGLIPLINKFLDSVDVDFETRCTISQYLKFMSKKASGEYLTTAQWMRNFVVEHPEYKHDSVVSEHIAYDLLKTCHEISNNGQPCPKLFGCPETLTTRSIGPEFESPHGANGTATMNGAVTNGI</sequence>
<dbReference type="Pfam" id="PF03074">
    <property type="entry name" value="GCS"/>
    <property type="match status" value="1"/>
</dbReference>
<organism evidence="12 13">
    <name type="scientific">Paramuricea clavata</name>
    <name type="common">Red gorgonian</name>
    <name type="synonym">Violescent sea-whip</name>
    <dbReference type="NCBI Taxonomy" id="317549"/>
    <lineage>
        <taxon>Eukaryota</taxon>
        <taxon>Metazoa</taxon>
        <taxon>Cnidaria</taxon>
        <taxon>Anthozoa</taxon>
        <taxon>Octocorallia</taxon>
        <taxon>Malacalcyonacea</taxon>
        <taxon>Plexauridae</taxon>
        <taxon>Paramuricea</taxon>
    </lineage>
</organism>
<evidence type="ECO:0000256" key="6">
    <source>
        <dbReference type="ARBA" id="ARBA00022741"/>
    </source>
</evidence>
<dbReference type="Gene3D" id="3.30.590.50">
    <property type="match status" value="2"/>
</dbReference>
<dbReference type="EC" id="6.3.2.2" evidence="3 10"/>
<dbReference type="GO" id="GO:0005524">
    <property type="term" value="F:ATP binding"/>
    <property type="evidence" value="ECO:0007669"/>
    <property type="project" value="UniProtKB-UniRule"/>
</dbReference>
<protein>
    <recommendedName>
        <fullName evidence="3 10">Glutamate--cysteine ligase</fullName>
        <ecNumber evidence="3 10">6.3.2.2</ecNumber>
    </recommendedName>
    <alternativeName>
        <fullName evidence="9 10">Gamma-ECS</fullName>
    </alternativeName>
    <alternativeName>
        <fullName evidence="8 10">Gamma-glutamylcysteine synthetase</fullName>
    </alternativeName>
</protein>
<accession>A0A7D9IAV4</accession>
<keyword evidence="7 10" id="KW-0067">ATP-binding</keyword>
<dbReference type="PANTHER" id="PTHR11164">
    <property type="entry name" value="GLUTAMATE CYSTEINE LIGASE"/>
    <property type="match status" value="1"/>
</dbReference>
<evidence type="ECO:0000256" key="2">
    <source>
        <dbReference type="ARBA" id="ARBA00008100"/>
    </source>
</evidence>
<evidence type="ECO:0000256" key="10">
    <source>
        <dbReference type="RuleBase" id="RU367135"/>
    </source>
</evidence>
<gene>
    <name evidence="12" type="ORF">PACLA_8A018016</name>
</gene>
<evidence type="ECO:0000256" key="3">
    <source>
        <dbReference type="ARBA" id="ARBA00012220"/>
    </source>
</evidence>
<keyword evidence="4 10" id="KW-0436">Ligase</keyword>
<dbReference type="EMBL" id="CACRXK020004922">
    <property type="protein sequence ID" value="CAB4004497.1"/>
    <property type="molecule type" value="Genomic_DNA"/>
</dbReference>